<dbReference type="NCBIfam" id="TIGR02227">
    <property type="entry name" value="sigpep_I_bact"/>
    <property type="match status" value="1"/>
</dbReference>
<keyword evidence="2" id="KW-0645">Protease</keyword>
<dbReference type="InterPro" id="IPR000223">
    <property type="entry name" value="Pept_S26A_signal_pept_1"/>
</dbReference>
<keyword evidence="2" id="KW-0472">Membrane</keyword>
<keyword evidence="2" id="KW-0812">Transmembrane</keyword>
<dbReference type="InterPro" id="IPR036286">
    <property type="entry name" value="LexA/Signal_pep-like_sf"/>
</dbReference>
<reference evidence="4 5" key="1">
    <citation type="submission" date="2015-10" db="EMBL/GenBank/DDBJ databases">
        <title>Candidatus Desulfofervidus auxilii, a hydrogenotrophic sulfate-reducing bacterium involved in the thermophilic anaerobic oxidation of methane.</title>
        <authorList>
            <person name="Krukenberg V."/>
            <person name="Richter M."/>
            <person name="Wegener G."/>
        </authorList>
    </citation>
    <scope>NUCLEOTIDE SEQUENCE [LARGE SCALE GENOMIC DNA]</scope>
    <source>
        <strain evidence="4 5">HS1</strain>
    </source>
</reference>
<dbReference type="EC" id="3.4.21.89" evidence="2"/>
<evidence type="ECO:0000259" key="3">
    <source>
        <dbReference type="Pfam" id="PF10502"/>
    </source>
</evidence>
<dbReference type="InterPro" id="IPR019533">
    <property type="entry name" value="Peptidase_S26"/>
</dbReference>
<keyword evidence="5" id="KW-1185">Reference proteome</keyword>
<feature type="domain" description="Peptidase S26" evidence="3">
    <location>
        <begin position="26"/>
        <end position="171"/>
    </location>
</feature>
<sequence length="174" mass="19866">MRCWQKLWSSASQCLKTDSKGLIKNITGIIIFVIFYIVFIHTVGYPSINLDESLPGKLYWTFPHPDSLKQGDTVVFRFKGSKYFPHGAIFIKKVACIPKQKLVEKNRCFTCNGKPIGCAKERDRKGNPAPLFKWNGIIPPGKYFVVGISRDSYDSKYWGFVDKTAIIGKAYRIF</sequence>
<dbReference type="GO" id="GO:0004252">
    <property type="term" value="F:serine-type endopeptidase activity"/>
    <property type="evidence" value="ECO:0007669"/>
    <property type="project" value="InterPro"/>
</dbReference>
<proteinExistence type="inferred from homology"/>
<accession>A0A7U4QK24</accession>
<dbReference type="SUPFAM" id="SSF51306">
    <property type="entry name" value="LexA/Signal peptidase"/>
    <property type="match status" value="1"/>
</dbReference>
<dbReference type="EMBL" id="CP013015">
    <property type="protein sequence ID" value="AMM40807.1"/>
    <property type="molecule type" value="Genomic_DNA"/>
</dbReference>
<comment type="catalytic activity">
    <reaction evidence="2">
        <text>Cleavage of hydrophobic, N-terminal signal or leader sequences from secreted and periplasmic proteins.</text>
        <dbReference type="EC" id="3.4.21.89"/>
    </reaction>
</comment>
<evidence type="ECO:0000256" key="2">
    <source>
        <dbReference type="RuleBase" id="RU362042"/>
    </source>
</evidence>
<keyword evidence="2 4" id="KW-0378">Hydrolase</keyword>
<dbReference type="Proteomes" id="UP000070560">
    <property type="component" value="Chromosome"/>
</dbReference>
<protein>
    <recommendedName>
        <fullName evidence="1 2">Signal peptidase I</fullName>
        <ecNumber evidence="2">3.4.21.89</ecNumber>
    </recommendedName>
</protein>
<gene>
    <name evidence="4" type="ORF">HS1_001003</name>
</gene>
<dbReference type="GO" id="GO:0016020">
    <property type="term" value="C:membrane"/>
    <property type="evidence" value="ECO:0007669"/>
    <property type="project" value="UniProtKB-SubCell"/>
</dbReference>
<comment type="subcellular location">
    <subcellularLocation>
        <location evidence="2">Membrane</location>
        <topology evidence="2">Single-pass type II membrane protein</topology>
    </subcellularLocation>
</comment>
<evidence type="ECO:0000256" key="1">
    <source>
        <dbReference type="ARBA" id="ARBA00019232"/>
    </source>
</evidence>
<keyword evidence="2" id="KW-1133">Transmembrane helix</keyword>
<evidence type="ECO:0000313" key="5">
    <source>
        <dbReference type="Proteomes" id="UP000070560"/>
    </source>
</evidence>
<evidence type="ECO:0000313" key="4">
    <source>
        <dbReference type="EMBL" id="AMM40807.1"/>
    </source>
</evidence>
<dbReference type="Pfam" id="PF10502">
    <property type="entry name" value="Peptidase_S26"/>
    <property type="match status" value="1"/>
</dbReference>
<comment type="similarity">
    <text evidence="2">Belongs to the peptidase S26 family.</text>
</comment>
<dbReference type="GO" id="GO:0006465">
    <property type="term" value="P:signal peptide processing"/>
    <property type="evidence" value="ECO:0007669"/>
    <property type="project" value="InterPro"/>
</dbReference>
<organism evidence="4 5">
    <name type="scientific">Desulfofervidus auxilii</name>
    <dbReference type="NCBI Taxonomy" id="1621989"/>
    <lineage>
        <taxon>Bacteria</taxon>
        <taxon>Pseudomonadati</taxon>
        <taxon>Thermodesulfobacteriota</taxon>
        <taxon>Candidatus Desulfofervidia</taxon>
        <taxon>Candidatus Desulfofervidales</taxon>
        <taxon>Candidatus Desulfofervidaceae</taxon>
        <taxon>Candidatus Desulfofervidus</taxon>
    </lineage>
</organism>
<name>A0A7U4QK24_DESA2</name>
<dbReference type="OrthoDB" id="5360818at2"/>
<dbReference type="GO" id="GO:0009003">
    <property type="term" value="F:signal peptidase activity"/>
    <property type="evidence" value="ECO:0007669"/>
    <property type="project" value="UniProtKB-EC"/>
</dbReference>
<dbReference type="Gene3D" id="2.10.109.10">
    <property type="entry name" value="Umud Fragment, subunit A"/>
    <property type="match status" value="1"/>
</dbReference>
<feature type="transmembrane region" description="Helical" evidence="2">
    <location>
        <begin position="21"/>
        <end position="39"/>
    </location>
</feature>
<dbReference type="RefSeq" id="WP_082757629.1">
    <property type="nucleotide sequence ID" value="NZ_CP013015.1"/>
</dbReference>
<dbReference type="KEGG" id="daw:HS1_001003"/>
<dbReference type="AlphaFoldDB" id="A0A7U4QK24"/>